<dbReference type="GO" id="GO:0005524">
    <property type="term" value="F:ATP binding"/>
    <property type="evidence" value="ECO:0007669"/>
    <property type="project" value="UniProtKB-KW"/>
</dbReference>
<evidence type="ECO:0000256" key="3">
    <source>
        <dbReference type="ARBA" id="ARBA00022840"/>
    </source>
</evidence>
<reference evidence="5 6" key="1">
    <citation type="submission" date="2015-09" db="EMBL/GenBank/DDBJ databases">
        <title>Draft genome sequence of a Caloramator mitchellensis, a moderate thermophile from the Great Artesian Basin of Australia.</title>
        <authorList>
            <person name="Patel B.K."/>
        </authorList>
    </citation>
    <scope>NUCLEOTIDE SEQUENCE [LARGE SCALE GENOMIC DNA]</scope>
    <source>
        <strain evidence="5 6">VF08</strain>
    </source>
</reference>
<keyword evidence="6" id="KW-1185">Reference proteome</keyword>
<feature type="domain" description="AAA+ ATPase" evidence="4">
    <location>
        <begin position="99"/>
        <end position="234"/>
    </location>
</feature>
<dbReference type="Proteomes" id="UP000052015">
    <property type="component" value="Unassembled WGS sequence"/>
</dbReference>
<dbReference type="NCBIfam" id="NF038214">
    <property type="entry name" value="IS21_help_AAA"/>
    <property type="match status" value="1"/>
</dbReference>
<evidence type="ECO:0000313" key="6">
    <source>
        <dbReference type="Proteomes" id="UP000052015"/>
    </source>
</evidence>
<dbReference type="AlphaFoldDB" id="A0A0R3JXC2"/>
<dbReference type="InterPro" id="IPR001270">
    <property type="entry name" value="ClpA/B"/>
</dbReference>
<evidence type="ECO:0000256" key="2">
    <source>
        <dbReference type="ARBA" id="ARBA00022741"/>
    </source>
</evidence>
<dbReference type="PATRIC" id="fig|908809.3.peg.2372"/>
<accession>A0A0R3JXC2</accession>
<organism evidence="5 6">
    <name type="scientific">Caloramator mitchellensis</name>
    <dbReference type="NCBI Taxonomy" id="908809"/>
    <lineage>
        <taxon>Bacteria</taxon>
        <taxon>Bacillati</taxon>
        <taxon>Bacillota</taxon>
        <taxon>Clostridia</taxon>
        <taxon>Eubacteriales</taxon>
        <taxon>Clostridiaceae</taxon>
        <taxon>Caloramator</taxon>
    </lineage>
</organism>
<dbReference type="EMBL" id="LKHP01000025">
    <property type="protein sequence ID" value="KRQ85838.1"/>
    <property type="molecule type" value="Genomic_DNA"/>
</dbReference>
<dbReference type="InterPro" id="IPR027417">
    <property type="entry name" value="P-loop_NTPase"/>
</dbReference>
<comment type="similarity">
    <text evidence="1">Belongs to the IS21/IS1162 putative ATP-binding protein family.</text>
</comment>
<dbReference type="PANTHER" id="PTHR30050">
    <property type="entry name" value="CHROMOSOMAL REPLICATION INITIATOR PROTEIN DNAA"/>
    <property type="match status" value="1"/>
</dbReference>
<dbReference type="InterPro" id="IPR003593">
    <property type="entry name" value="AAA+_ATPase"/>
</dbReference>
<name>A0A0R3JXC2_CALMK</name>
<keyword evidence="3" id="KW-0067">ATP-binding</keyword>
<dbReference type="InterPro" id="IPR047661">
    <property type="entry name" value="IstB"/>
</dbReference>
<evidence type="ECO:0000259" key="4">
    <source>
        <dbReference type="SMART" id="SM00382"/>
    </source>
</evidence>
<dbReference type="SMART" id="SM00382">
    <property type="entry name" value="AAA"/>
    <property type="match status" value="1"/>
</dbReference>
<dbReference type="STRING" id="908809.ABG79_02376"/>
<gene>
    <name evidence="5" type="primary">dnaA_4</name>
    <name evidence="5" type="ORF">ABG79_02376</name>
</gene>
<evidence type="ECO:0000256" key="1">
    <source>
        <dbReference type="ARBA" id="ARBA00008059"/>
    </source>
</evidence>
<dbReference type="InterPro" id="IPR028350">
    <property type="entry name" value="DNAC/IstB-like"/>
</dbReference>
<dbReference type="GO" id="GO:0006260">
    <property type="term" value="P:DNA replication"/>
    <property type="evidence" value="ECO:0007669"/>
    <property type="project" value="TreeGrafter"/>
</dbReference>
<dbReference type="Gene3D" id="3.40.50.300">
    <property type="entry name" value="P-loop containing nucleotide triphosphate hydrolases"/>
    <property type="match status" value="1"/>
</dbReference>
<dbReference type="PIRSF" id="PIRSF003073">
    <property type="entry name" value="DNAC_TnpB_IstB"/>
    <property type="match status" value="1"/>
</dbReference>
<evidence type="ECO:0000313" key="5">
    <source>
        <dbReference type="EMBL" id="KRQ85838.1"/>
    </source>
</evidence>
<dbReference type="PRINTS" id="PR00300">
    <property type="entry name" value="CLPPROTEASEA"/>
</dbReference>
<protein>
    <submittedName>
        <fullName evidence="5">Chromosomal replication initiator protein DnaA</fullName>
    </submittedName>
</protein>
<dbReference type="Pfam" id="PF01695">
    <property type="entry name" value="IstB_IS21"/>
    <property type="match status" value="1"/>
</dbReference>
<dbReference type="InterPro" id="IPR002611">
    <property type="entry name" value="IstB_ATP-bd"/>
</dbReference>
<keyword evidence="2" id="KW-0547">Nucleotide-binding</keyword>
<dbReference type="PANTHER" id="PTHR30050:SF4">
    <property type="entry name" value="ATP-BINDING PROTEIN RV3427C IN INSERTION SEQUENCE-RELATED"/>
    <property type="match status" value="1"/>
</dbReference>
<proteinExistence type="inferred from homology"/>
<comment type="caution">
    <text evidence="5">The sequence shown here is derived from an EMBL/GenBank/DDBJ whole genome shotgun (WGS) entry which is preliminary data.</text>
</comment>
<sequence length="246" mass="28894">MDKIKIIKDYARNLKLGYIRDNILKIIDDADKKDLSYHDLIIELLKGEIDQRNRKAQERRLKQAGFPVIKTIEEFDTEFQKSITKKQINRLIEMDWIDNLYNLIFLGPPGVGKTHLAIALGYKAVEMGYKVSFTSMDRLMYYLKTQDISRKSKSKINRIYSSDLVIIDEIGYLPIFHEEANMFFQLISNLHEQTSIIITSNKGFEEWTELLQDVALTTAILDRLTYRCEIFNMTGKSYRLENRKSF</sequence>
<dbReference type="CDD" id="cd00009">
    <property type="entry name" value="AAA"/>
    <property type="match status" value="1"/>
</dbReference>
<dbReference type="RefSeq" id="WP_057979652.1">
    <property type="nucleotide sequence ID" value="NZ_LKHP01000025.1"/>
</dbReference>
<dbReference type="SUPFAM" id="SSF52540">
    <property type="entry name" value="P-loop containing nucleoside triphosphate hydrolases"/>
    <property type="match status" value="1"/>
</dbReference>